<feature type="region of interest" description="Disordered" evidence="1">
    <location>
        <begin position="1"/>
        <end position="29"/>
    </location>
</feature>
<gene>
    <name evidence="2" type="ORF">TSOC_009141</name>
</gene>
<reference evidence="2 3" key="1">
    <citation type="journal article" date="2017" name="Mol. Biol. Evol.">
        <title>The 4-celled Tetrabaena socialis nuclear genome reveals the essential components for genetic control of cell number at the origin of multicellularity in the volvocine lineage.</title>
        <authorList>
            <person name="Featherston J."/>
            <person name="Arakaki Y."/>
            <person name="Hanschen E.R."/>
            <person name="Ferris P.J."/>
            <person name="Michod R.E."/>
            <person name="Olson B.J.S.C."/>
            <person name="Nozaki H."/>
            <person name="Durand P.M."/>
        </authorList>
    </citation>
    <scope>NUCLEOTIDE SEQUENCE [LARGE SCALE GENOMIC DNA]</scope>
    <source>
        <strain evidence="2 3">NIES-571</strain>
    </source>
</reference>
<comment type="caution">
    <text evidence="2">The sequence shown here is derived from an EMBL/GenBank/DDBJ whole genome shotgun (WGS) entry which is preliminary data.</text>
</comment>
<accession>A0A2J7ZWN0</accession>
<keyword evidence="3" id="KW-1185">Reference proteome</keyword>
<protein>
    <submittedName>
        <fullName evidence="2">Uncharacterized protein</fullName>
    </submittedName>
</protein>
<evidence type="ECO:0000313" key="3">
    <source>
        <dbReference type="Proteomes" id="UP000236333"/>
    </source>
</evidence>
<evidence type="ECO:0000313" key="2">
    <source>
        <dbReference type="EMBL" id="PNH04680.1"/>
    </source>
</evidence>
<dbReference type="Proteomes" id="UP000236333">
    <property type="component" value="Unassembled WGS sequence"/>
</dbReference>
<sequence>MQDCKIGGASVQGGASPTPMRLPEPGPTKPLLARGCPDLGGVAPAAAAAADDSTVRLLLAGEPTLEPVHATSAPAPRLLACSGSRPAPTASTVLLDGAAAAAAAAEAVAEAEAASAAKRLSREPARSEGSGWELAKEGGGCCFCSWWLRASSVSEPRAGEVAAANDDEVVEAVEGAKGAESGCAGAWALGWKRG</sequence>
<name>A0A2J7ZWN0_9CHLO</name>
<proteinExistence type="predicted"/>
<dbReference type="EMBL" id="PGGS01000368">
    <property type="protein sequence ID" value="PNH04680.1"/>
    <property type="molecule type" value="Genomic_DNA"/>
</dbReference>
<dbReference type="AlphaFoldDB" id="A0A2J7ZWN0"/>
<evidence type="ECO:0000256" key="1">
    <source>
        <dbReference type="SAM" id="MobiDB-lite"/>
    </source>
</evidence>
<organism evidence="2 3">
    <name type="scientific">Tetrabaena socialis</name>
    <dbReference type="NCBI Taxonomy" id="47790"/>
    <lineage>
        <taxon>Eukaryota</taxon>
        <taxon>Viridiplantae</taxon>
        <taxon>Chlorophyta</taxon>
        <taxon>core chlorophytes</taxon>
        <taxon>Chlorophyceae</taxon>
        <taxon>CS clade</taxon>
        <taxon>Chlamydomonadales</taxon>
        <taxon>Tetrabaenaceae</taxon>
        <taxon>Tetrabaena</taxon>
    </lineage>
</organism>